<dbReference type="InterPro" id="IPR001867">
    <property type="entry name" value="OmpR/PhoB-type_DNA-bd"/>
</dbReference>
<feature type="modified residue" description="4-aspartylphosphate" evidence="7">
    <location>
        <position position="188"/>
    </location>
</feature>
<dbReference type="Gene3D" id="3.30.565.10">
    <property type="entry name" value="Histidine kinase-like ATPase, C-terminal domain"/>
    <property type="match status" value="1"/>
</dbReference>
<dbReference type="InterPro" id="IPR001789">
    <property type="entry name" value="Sig_transdc_resp-reg_receiver"/>
</dbReference>
<dbReference type="FunFam" id="3.30.565.10:FF:000006">
    <property type="entry name" value="Sensor histidine kinase WalK"/>
    <property type="match status" value="1"/>
</dbReference>
<accession>A0AA35XK45</accession>
<dbReference type="InterPro" id="IPR011006">
    <property type="entry name" value="CheY-like_superfamily"/>
</dbReference>
<dbReference type="GO" id="GO:0000155">
    <property type="term" value="F:phosphorelay sensor kinase activity"/>
    <property type="evidence" value="ECO:0007669"/>
    <property type="project" value="TreeGrafter"/>
</dbReference>
<protein>
    <recommendedName>
        <fullName evidence="2">histidine kinase</fullName>
        <ecNumber evidence="2">2.7.13.3</ecNumber>
    </recommendedName>
</protein>
<dbReference type="GO" id="GO:0006355">
    <property type="term" value="P:regulation of DNA-templated transcription"/>
    <property type="evidence" value="ECO:0007669"/>
    <property type="project" value="InterPro"/>
</dbReference>
<feature type="domain" description="Response regulatory" evidence="10">
    <location>
        <begin position="140"/>
        <end position="252"/>
    </location>
</feature>
<dbReference type="CDD" id="cd00075">
    <property type="entry name" value="HATPase"/>
    <property type="match status" value="1"/>
</dbReference>
<dbReference type="EMBL" id="CASHTH010004210">
    <property type="protein sequence ID" value="CAI8054835.1"/>
    <property type="molecule type" value="Genomic_DNA"/>
</dbReference>
<dbReference type="InterPro" id="IPR004358">
    <property type="entry name" value="Sig_transdc_His_kin-like_C"/>
</dbReference>
<evidence type="ECO:0000313" key="12">
    <source>
        <dbReference type="EMBL" id="CAI8054835.1"/>
    </source>
</evidence>
<dbReference type="EC" id="2.7.13.3" evidence="2"/>
<evidence type="ECO:0000256" key="4">
    <source>
        <dbReference type="ARBA" id="ARBA00022679"/>
    </source>
</evidence>
<dbReference type="SUPFAM" id="SSF52172">
    <property type="entry name" value="CheY-like"/>
    <property type="match status" value="1"/>
</dbReference>
<dbReference type="Gene3D" id="3.40.50.2300">
    <property type="match status" value="1"/>
</dbReference>
<reference evidence="12" key="1">
    <citation type="submission" date="2023-03" db="EMBL/GenBank/DDBJ databases">
        <authorList>
            <person name="Steffen K."/>
            <person name="Cardenas P."/>
        </authorList>
    </citation>
    <scope>NUCLEOTIDE SEQUENCE</scope>
</reference>
<dbReference type="Gene3D" id="1.10.10.10">
    <property type="entry name" value="Winged helix-like DNA-binding domain superfamily/Winged helix DNA-binding domain"/>
    <property type="match status" value="1"/>
</dbReference>
<sequence>MADRRRIVQVLGNLLSNAAGYSPQSSAIRVSAAENESQVEISISDEGVGIPTERLPLLFLKFSRTGGAAGIPGATGTGLGLAICKSIVEAHGGRIWVDSEGEDQGSRFTFTIPVVDQAVTSTESSRLPAVSIPQRTEEGSVLVVDDDPQTLRHVRDILSQAGYTALLAANSEEALEMLRRRPNVAILDFMLPGKDGIELMEDIRAITDIPVVFLSAYGQAQFIARALEMGAADYVVKPFSPTELVARIRVALRTRVESALPEQAGPYVNGDLTIDYERRLVFMAGDPVRLTVTEYSLLYELSRNAGRALSHDYLILRIWGIGVIQRSETCAYSY</sequence>
<dbReference type="Pfam" id="PF02518">
    <property type="entry name" value="HATPase_c"/>
    <property type="match status" value="1"/>
</dbReference>
<comment type="caution">
    <text evidence="12">The sequence shown here is derived from an EMBL/GenBank/DDBJ whole genome shotgun (WGS) entry which is preliminary data.</text>
</comment>
<keyword evidence="6 8" id="KW-0238">DNA-binding</keyword>
<dbReference type="InterPro" id="IPR036890">
    <property type="entry name" value="HATPase_C_sf"/>
</dbReference>
<feature type="domain" description="Histidine kinase" evidence="9">
    <location>
        <begin position="1"/>
        <end position="116"/>
    </location>
</feature>
<dbReference type="PRINTS" id="PR00344">
    <property type="entry name" value="BCTRLSENSOR"/>
</dbReference>
<evidence type="ECO:0000259" key="9">
    <source>
        <dbReference type="PROSITE" id="PS50109"/>
    </source>
</evidence>
<evidence type="ECO:0000256" key="2">
    <source>
        <dbReference type="ARBA" id="ARBA00012438"/>
    </source>
</evidence>
<keyword evidence="13" id="KW-1185">Reference proteome</keyword>
<dbReference type="CDD" id="cd00383">
    <property type="entry name" value="trans_reg_C"/>
    <property type="match status" value="1"/>
</dbReference>
<dbReference type="SMART" id="SM00387">
    <property type="entry name" value="HATPase_c"/>
    <property type="match status" value="1"/>
</dbReference>
<dbReference type="GO" id="GO:0003677">
    <property type="term" value="F:DNA binding"/>
    <property type="evidence" value="ECO:0007669"/>
    <property type="project" value="UniProtKB-UniRule"/>
</dbReference>
<organism evidence="12 13">
    <name type="scientific">Geodia barretti</name>
    <name type="common">Barrett's horny sponge</name>
    <dbReference type="NCBI Taxonomy" id="519541"/>
    <lineage>
        <taxon>Eukaryota</taxon>
        <taxon>Metazoa</taxon>
        <taxon>Porifera</taxon>
        <taxon>Demospongiae</taxon>
        <taxon>Heteroscleromorpha</taxon>
        <taxon>Tetractinellida</taxon>
        <taxon>Astrophorina</taxon>
        <taxon>Geodiidae</taxon>
        <taxon>Geodia</taxon>
    </lineage>
</organism>
<comment type="catalytic activity">
    <reaction evidence="1">
        <text>ATP + protein L-histidine = ADP + protein N-phospho-L-histidine.</text>
        <dbReference type="EC" id="2.7.13.3"/>
    </reaction>
</comment>
<dbReference type="InterPro" id="IPR036388">
    <property type="entry name" value="WH-like_DNA-bd_sf"/>
</dbReference>
<keyword evidence="5" id="KW-0418">Kinase</keyword>
<evidence type="ECO:0000256" key="5">
    <source>
        <dbReference type="ARBA" id="ARBA00022777"/>
    </source>
</evidence>
<feature type="domain" description="OmpR/PhoB-type" evidence="11">
    <location>
        <begin position="264"/>
        <end position="334"/>
    </location>
</feature>
<feature type="DNA-binding region" description="OmpR/PhoB-type" evidence="8">
    <location>
        <begin position="264"/>
        <end position="334"/>
    </location>
</feature>
<dbReference type="PANTHER" id="PTHR43547">
    <property type="entry name" value="TWO-COMPONENT HISTIDINE KINASE"/>
    <property type="match status" value="1"/>
</dbReference>
<dbReference type="CDD" id="cd17574">
    <property type="entry name" value="REC_OmpR"/>
    <property type="match status" value="1"/>
</dbReference>
<dbReference type="InterPro" id="IPR005467">
    <property type="entry name" value="His_kinase_dom"/>
</dbReference>
<evidence type="ECO:0000259" key="10">
    <source>
        <dbReference type="PROSITE" id="PS50110"/>
    </source>
</evidence>
<proteinExistence type="predicted"/>
<dbReference type="InterPro" id="IPR003594">
    <property type="entry name" value="HATPase_dom"/>
</dbReference>
<evidence type="ECO:0000256" key="8">
    <source>
        <dbReference type="PROSITE-ProRule" id="PRU01091"/>
    </source>
</evidence>
<evidence type="ECO:0000256" key="6">
    <source>
        <dbReference type="ARBA" id="ARBA00023125"/>
    </source>
</evidence>
<keyword evidence="4" id="KW-0808">Transferase</keyword>
<dbReference type="SUPFAM" id="SSF55874">
    <property type="entry name" value="ATPase domain of HSP90 chaperone/DNA topoisomerase II/histidine kinase"/>
    <property type="match status" value="1"/>
</dbReference>
<name>A0AA35XK45_GEOBA</name>
<dbReference type="PROSITE" id="PS50110">
    <property type="entry name" value="RESPONSE_REGULATORY"/>
    <property type="match status" value="1"/>
</dbReference>
<dbReference type="AlphaFoldDB" id="A0AA35XK45"/>
<evidence type="ECO:0000256" key="1">
    <source>
        <dbReference type="ARBA" id="ARBA00000085"/>
    </source>
</evidence>
<evidence type="ECO:0000256" key="3">
    <source>
        <dbReference type="ARBA" id="ARBA00022553"/>
    </source>
</evidence>
<evidence type="ECO:0000313" key="13">
    <source>
        <dbReference type="Proteomes" id="UP001174909"/>
    </source>
</evidence>
<dbReference type="PROSITE" id="PS50109">
    <property type="entry name" value="HIS_KIN"/>
    <property type="match status" value="1"/>
</dbReference>
<dbReference type="PROSITE" id="PS51755">
    <property type="entry name" value="OMPR_PHOB"/>
    <property type="match status" value="1"/>
</dbReference>
<dbReference type="Gene3D" id="6.10.250.690">
    <property type="match status" value="1"/>
</dbReference>
<dbReference type="PANTHER" id="PTHR43547:SF2">
    <property type="entry name" value="HYBRID SIGNAL TRANSDUCTION HISTIDINE KINASE C"/>
    <property type="match status" value="1"/>
</dbReference>
<gene>
    <name evidence="12" type="ORF">GBAR_LOCUS29918</name>
</gene>
<dbReference type="Pfam" id="PF00072">
    <property type="entry name" value="Response_reg"/>
    <property type="match status" value="1"/>
</dbReference>
<evidence type="ECO:0000256" key="7">
    <source>
        <dbReference type="PROSITE-ProRule" id="PRU00169"/>
    </source>
</evidence>
<dbReference type="Proteomes" id="UP001174909">
    <property type="component" value="Unassembled WGS sequence"/>
</dbReference>
<dbReference type="SMART" id="SM00448">
    <property type="entry name" value="REC"/>
    <property type="match status" value="1"/>
</dbReference>
<evidence type="ECO:0000259" key="11">
    <source>
        <dbReference type="PROSITE" id="PS51755"/>
    </source>
</evidence>
<keyword evidence="3 7" id="KW-0597">Phosphoprotein</keyword>